<dbReference type="OMA" id="DIMGHER"/>
<evidence type="ECO:0000256" key="4">
    <source>
        <dbReference type="ARBA" id="ARBA00023136"/>
    </source>
</evidence>
<name>A0A1D2N759_ORCCI</name>
<organism evidence="6 7">
    <name type="scientific">Orchesella cincta</name>
    <name type="common">Springtail</name>
    <name type="synonym">Podura cincta</name>
    <dbReference type="NCBI Taxonomy" id="48709"/>
    <lineage>
        <taxon>Eukaryota</taxon>
        <taxon>Metazoa</taxon>
        <taxon>Ecdysozoa</taxon>
        <taxon>Arthropoda</taxon>
        <taxon>Hexapoda</taxon>
        <taxon>Collembola</taxon>
        <taxon>Entomobryomorpha</taxon>
        <taxon>Entomobryoidea</taxon>
        <taxon>Orchesellidae</taxon>
        <taxon>Orchesellinae</taxon>
        <taxon>Orchesella</taxon>
    </lineage>
</organism>
<dbReference type="AlphaFoldDB" id="A0A1D2N759"/>
<keyword evidence="4 5" id="KW-0472">Membrane</keyword>
<evidence type="ECO:0000256" key="5">
    <source>
        <dbReference type="SAM" id="Phobius"/>
    </source>
</evidence>
<keyword evidence="2 5" id="KW-0812">Transmembrane</keyword>
<reference evidence="6 7" key="1">
    <citation type="journal article" date="2016" name="Genome Biol. Evol.">
        <title>Gene Family Evolution Reflects Adaptation to Soil Environmental Stressors in the Genome of the Collembolan Orchesella cincta.</title>
        <authorList>
            <person name="Faddeeva-Vakhrusheva A."/>
            <person name="Derks M.F."/>
            <person name="Anvar S.Y."/>
            <person name="Agamennone V."/>
            <person name="Suring W."/>
            <person name="Smit S."/>
            <person name="van Straalen N.M."/>
            <person name="Roelofs D."/>
        </authorList>
    </citation>
    <scope>NUCLEOTIDE SEQUENCE [LARGE SCALE GENOMIC DNA]</scope>
    <source>
        <tissue evidence="6">Mixed pool</tissue>
    </source>
</reference>
<keyword evidence="7" id="KW-1185">Reference proteome</keyword>
<evidence type="ECO:0000313" key="7">
    <source>
        <dbReference type="Proteomes" id="UP000094527"/>
    </source>
</evidence>
<dbReference type="Pfam" id="PF00335">
    <property type="entry name" value="Tetraspanin"/>
    <property type="match status" value="1"/>
</dbReference>
<comment type="subcellular location">
    <subcellularLocation>
        <location evidence="1">Membrane</location>
        <topology evidence="1">Multi-pass membrane protein</topology>
    </subcellularLocation>
</comment>
<gene>
    <name evidence="6" type="ORF">Ocin01_05585</name>
</gene>
<accession>A0A1D2N759</accession>
<dbReference type="Gene3D" id="1.10.1450.10">
    <property type="entry name" value="Tetraspanin"/>
    <property type="match status" value="1"/>
</dbReference>
<sequence length="343" mass="39448">MSLITERKLSPIPLTSEQVRCTLWSGMFLHGSTFICGLVGSVLMDIMGHERESLLQSIEVENPSHSCAALMKYSMILMMGCGLTGIVSQFMSYPKISAFVLPIIVGLPWGLAVLSLIEAVSIDIREHQEDMTKSLLRESYNIKHFDWIRAVYQYDQEWDVELQNLLECCGVADGRDWFHSTCNCMPPSCCKDSVRQQCENDFLKVVGSGTAYRELGPDPQNYRNIEDSIQRDNCVLKLQTIFSHIRSTWINFALWFVCIQFWLVFLVAYLCFLIQELNETERGTSQLEEYRWSLPIRKRVPKDQLKSTYASLRNLKSAKVITTQYKNAIYHDFVVIKPPPRVT</sequence>
<dbReference type="InterPro" id="IPR018499">
    <property type="entry name" value="Tetraspanin/Peripherin"/>
</dbReference>
<evidence type="ECO:0000313" key="6">
    <source>
        <dbReference type="EMBL" id="ODN01094.1"/>
    </source>
</evidence>
<evidence type="ECO:0000256" key="1">
    <source>
        <dbReference type="ARBA" id="ARBA00004141"/>
    </source>
</evidence>
<proteinExistence type="predicted"/>
<feature type="transmembrane region" description="Helical" evidence="5">
    <location>
        <begin position="69"/>
        <end position="90"/>
    </location>
</feature>
<comment type="caution">
    <text evidence="6">The sequence shown here is derived from an EMBL/GenBank/DDBJ whole genome shotgun (WGS) entry which is preliminary data.</text>
</comment>
<feature type="transmembrane region" description="Helical" evidence="5">
    <location>
        <begin position="252"/>
        <end position="275"/>
    </location>
</feature>
<dbReference type="InterPro" id="IPR008952">
    <property type="entry name" value="Tetraspanin_EC2_sf"/>
</dbReference>
<evidence type="ECO:0000256" key="3">
    <source>
        <dbReference type="ARBA" id="ARBA00022989"/>
    </source>
</evidence>
<dbReference type="GO" id="GO:0016020">
    <property type="term" value="C:membrane"/>
    <property type="evidence" value="ECO:0007669"/>
    <property type="project" value="UniProtKB-SubCell"/>
</dbReference>
<protein>
    <submittedName>
        <fullName evidence="6">Tetraspanin-6</fullName>
    </submittedName>
</protein>
<keyword evidence="3 5" id="KW-1133">Transmembrane helix</keyword>
<evidence type="ECO:0000256" key="2">
    <source>
        <dbReference type="ARBA" id="ARBA00022692"/>
    </source>
</evidence>
<feature type="transmembrane region" description="Helical" evidence="5">
    <location>
        <begin position="96"/>
        <end position="117"/>
    </location>
</feature>
<feature type="transmembrane region" description="Helical" evidence="5">
    <location>
        <begin position="27"/>
        <end position="48"/>
    </location>
</feature>
<dbReference type="EMBL" id="LJIJ01000172">
    <property type="protein sequence ID" value="ODN01094.1"/>
    <property type="molecule type" value="Genomic_DNA"/>
</dbReference>
<dbReference type="Proteomes" id="UP000094527">
    <property type="component" value="Unassembled WGS sequence"/>
</dbReference>